<evidence type="ECO:0000313" key="6">
    <source>
        <dbReference type="Proteomes" id="UP000053095"/>
    </source>
</evidence>
<dbReference type="PANTHER" id="PTHR24096:SF149">
    <property type="entry name" value="AMP-BINDING DOMAIN-CONTAINING PROTEIN-RELATED"/>
    <property type="match status" value="1"/>
</dbReference>
<dbReference type="Pfam" id="PF00501">
    <property type="entry name" value="AMP-binding"/>
    <property type="match status" value="1"/>
</dbReference>
<dbReference type="Proteomes" id="UP000053095">
    <property type="component" value="Unassembled WGS sequence"/>
</dbReference>
<dbReference type="InterPro" id="IPR020845">
    <property type="entry name" value="AMP-binding_CS"/>
</dbReference>
<keyword evidence="6" id="KW-1185">Reference proteome</keyword>
<dbReference type="InterPro" id="IPR045851">
    <property type="entry name" value="AMP-bd_C_sf"/>
</dbReference>
<dbReference type="SUPFAM" id="SSF56801">
    <property type="entry name" value="Acetyl-CoA synthetase-like"/>
    <property type="match status" value="1"/>
</dbReference>
<dbReference type="Gene3D" id="3.30.300.30">
    <property type="match status" value="1"/>
</dbReference>
<organism evidence="5 6">
    <name type="scientific">Talaromyces pinophilus</name>
    <name type="common">Penicillium pinophilum</name>
    <dbReference type="NCBI Taxonomy" id="128442"/>
    <lineage>
        <taxon>Eukaryota</taxon>
        <taxon>Fungi</taxon>
        <taxon>Dikarya</taxon>
        <taxon>Ascomycota</taxon>
        <taxon>Pezizomycotina</taxon>
        <taxon>Eurotiomycetes</taxon>
        <taxon>Eurotiomycetidae</taxon>
        <taxon>Eurotiales</taxon>
        <taxon>Trichocomaceae</taxon>
        <taxon>Talaromyces</taxon>
        <taxon>Talaromyces sect. Talaromyces</taxon>
    </lineage>
</organism>
<keyword evidence="2" id="KW-0436">Ligase</keyword>
<protein>
    <submittedName>
        <fullName evidence="5">Uncharacterized protein</fullName>
    </submittedName>
</protein>
<name>A0A0B8MXI9_TALPI</name>
<dbReference type="InterPro" id="IPR000873">
    <property type="entry name" value="AMP-dep_synth/lig_dom"/>
</dbReference>
<dbReference type="GO" id="GO:0016405">
    <property type="term" value="F:CoA-ligase activity"/>
    <property type="evidence" value="ECO:0007669"/>
    <property type="project" value="TreeGrafter"/>
</dbReference>
<dbReference type="Gene3D" id="3.40.50.12780">
    <property type="entry name" value="N-terminal domain of ligase-like"/>
    <property type="match status" value="1"/>
</dbReference>
<evidence type="ECO:0000256" key="1">
    <source>
        <dbReference type="ARBA" id="ARBA00006432"/>
    </source>
</evidence>
<dbReference type="AlphaFoldDB" id="A0A0B8MXI9"/>
<evidence type="ECO:0000256" key="2">
    <source>
        <dbReference type="ARBA" id="ARBA00022598"/>
    </source>
</evidence>
<feature type="domain" description="AMP-dependent synthetase/ligase" evidence="3">
    <location>
        <begin position="23"/>
        <end position="425"/>
    </location>
</feature>
<sequence>MAILTSPMPPLNLPETDIFSFVFDRKDRKFPDNHKLFQDAEINAAYTYAEIKKSALDFGAGLKSKLKWKNGDVLAIFAANSIEWPAVVLGGLQAGGVISPANPGYTAKEFAQQLSDNSARAIITQYHLLDTVREALALAGMADTPLVLIDQPEKSTAQIPHFRQINHPNSESGCAGMRINPKTDLAFLVYSSGTTGKPKGVKLSHYNVTSNISQLQPGDQEYLTWDGSRTCNGIPLPKREAGGDRVLACVPFWHILGLTKTVINSLYTGVTTIVLTKFDIGKWCRTVQEESISFSYVVPPIVLLLCKHPAVSKYDLSSIRMANSGAATLSPELITACFKRTGIRMKQGYGMTETCPTVFNQTWDKWDKPVGSTGQLLPNVEAKICELCDEAFDPSTGVPAEPRVLQQGETGELYVRGPNVFLGYHNNCVATEASLSADGWYRTGDVGFVDNKGNLFITDRVKELIKYKGFQVAPAELEGYLLEHSQIADCAVVGVRSDEAGTELPRAYVVRKGTVKNQGTIEDTKAMLQWFNSRVANHKRLRGGIVFVDQIPRSTSGKTLRKVLKEWVQRERDASDMKVRARL</sequence>
<dbReference type="EMBL" id="DF933807">
    <property type="protein sequence ID" value="GAM33512.1"/>
    <property type="molecule type" value="Genomic_DNA"/>
</dbReference>
<dbReference type="PROSITE" id="PS00455">
    <property type="entry name" value="AMP_BINDING"/>
    <property type="match status" value="1"/>
</dbReference>
<comment type="similarity">
    <text evidence="1">Belongs to the ATP-dependent AMP-binding enzyme family.</text>
</comment>
<dbReference type="PANTHER" id="PTHR24096">
    <property type="entry name" value="LONG-CHAIN-FATTY-ACID--COA LIGASE"/>
    <property type="match status" value="1"/>
</dbReference>
<dbReference type="InterPro" id="IPR025110">
    <property type="entry name" value="AMP-bd_C"/>
</dbReference>
<proteinExistence type="inferred from homology"/>
<feature type="domain" description="AMP-binding enzyme C-terminal" evidence="4">
    <location>
        <begin position="476"/>
        <end position="558"/>
    </location>
</feature>
<evidence type="ECO:0000259" key="4">
    <source>
        <dbReference type="Pfam" id="PF13193"/>
    </source>
</evidence>
<evidence type="ECO:0000313" key="5">
    <source>
        <dbReference type="EMBL" id="GAM33512.1"/>
    </source>
</evidence>
<dbReference type="CDD" id="cd05911">
    <property type="entry name" value="Firefly_Luc_like"/>
    <property type="match status" value="1"/>
</dbReference>
<accession>A0A0B8MXI9</accession>
<dbReference type="InterPro" id="IPR042099">
    <property type="entry name" value="ANL_N_sf"/>
</dbReference>
<gene>
    <name evidence="5" type="ORF">TCE0_011r00459</name>
</gene>
<dbReference type="Pfam" id="PF13193">
    <property type="entry name" value="AMP-binding_C"/>
    <property type="match status" value="1"/>
</dbReference>
<reference evidence="6" key="1">
    <citation type="journal article" date="2015" name="Genome Announc.">
        <title>Draft genome sequence of Talaromyces cellulolyticus strain Y-94, a source of lignocellulosic biomass-degrading enzymes.</title>
        <authorList>
            <person name="Fujii T."/>
            <person name="Koike H."/>
            <person name="Sawayama S."/>
            <person name="Yano S."/>
            <person name="Inoue H."/>
        </authorList>
    </citation>
    <scope>NUCLEOTIDE SEQUENCE [LARGE SCALE GENOMIC DNA]</scope>
    <source>
        <strain evidence="6">Y-94</strain>
    </source>
</reference>
<evidence type="ECO:0000259" key="3">
    <source>
        <dbReference type="Pfam" id="PF00501"/>
    </source>
</evidence>